<evidence type="ECO:0000313" key="2">
    <source>
        <dbReference type="Proteomes" id="UP000612585"/>
    </source>
</evidence>
<name>A0A8J4DYM2_9ACTN</name>
<reference evidence="1" key="1">
    <citation type="submission" date="2021-01" db="EMBL/GenBank/DDBJ databases">
        <title>Whole genome shotgun sequence of Virgisporangium aurantiacum NBRC 16421.</title>
        <authorList>
            <person name="Komaki H."/>
            <person name="Tamura T."/>
        </authorList>
    </citation>
    <scope>NUCLEOTIDE SEQUENCE</scope>
    <source>
        <strain evidence="1">NBRC 16421</strain>
    </source>
</reference>
<sequence length="305" mass="30770">MLREDSLAKEVYMGDNSNMRTAVRRGLAGLGAGALLLGGVQIVTQSAASALPGLVRQTATGAPGSRTEMSQTVNCPKGKKVLGGAGRIDGAPNGEVGLTFASPVNGGAGFTVSAAEDANGTTANWTITAIAFCSAPPDGLQYAQHTFAAGSTKSRWSSVTCPKGKKILGAGGRVSGANGRAILTGVTPSEDGRTITATAYEDEAGTTDNWSVTALATCVKPTPGLEVVQAGSIQSSDVSIASATLTCPEGSRLHGVAGEVTGGNGEVRLRQLDATPDSTAVARAAEDADGTDRMWSVHTYGICAK</sequence>
<proteinExistence type="predicted"/>
<dbReference type="EMBL" id="BOPG01000022">
    <property type="protein sequence ID" value="GIJ55810.1"/>
    <property type="molecule type" value="Genomic_DNA"/>
</dbReference>
<organism evidence="1 2">
    <name type="scientific">Virgisporangium aurantiacum</name>
    <dbReference type="NCBI Taxonomy" id="175570"/>
    <lineage>
        <taxon>Bacteria</taxon>
        <taxon>Bacillati</taxon>
        <taxon>Actinomycetota</taxon>
        <taxon>Actinomycetes</taxon>
        <taxon>Micromonosporales</taxon>
        <taxon>Micromonosporaceae</taxon>
        <taxon>Virgisporangium</taxon>
    </lineage>
</organism>
<dbReference type="Proteomes" id="UP000612585">
    <property type="component" value="Unassembled WGS sequence"/>
</dbReference>
<accession>A0A8J4DYM2</accession>
<keyword evidence="2" id="KW-1185">Reference proteome</keyword>
<dbReference type="AlphaFoldDB" id="A0A8J4DYM2"/>
<comment type="caution">
    <text evidence="1">The sequence shown here is derived from an EMBL/GenBank/DDBJ whole genome shotgun (WGS) entry which is preliminary data.</text>
</comment>
<protein>
    <submittedName>
        <fullName evidence="1">Uncharacterized protein</fullName>
    </submittedName>
</protein>
<evidence type="ECO:0000313" key="1">
    <source>
        <dbReference type="EMBL" id="GIJ55810.1"/>
    </source>
</evidence>
<gene>
    <name evidence="1" type="ORF">Vau01_033260</name>
</gene>